<evidence type="ECO:0000313" key="2">
    <source>
        <dbReference type="Proteomes" id="UP000635606"/>
    </source>
</evidence>
<dbReference type="AlphaFoldDB" id="A0A8J3ZQD0"/>
<evidence type="ECO:0000313" key="1">
    <source>
        <dbReference type="EMBL" id="GIJ68252.1"/>
    </source>
</evidence>
<protein>
    <submittedName>
        <fullName evidence="1">Uncharacterized protein</fullName>
    </submittedName>
</protein>
<proteinExistence type="predicted"/>
<sequence>MSRIVTMDGSPELAAELADVLPRQWRMSTDDPRWVDAIVLVRPDRMRVKRTRAEYPDTPILALVDHDAPVAEVVGVLEAGADACVRDGRPDLVGDHLRAYSGNTPRRFSAA</sequence>
<dbReference type="Proteomes" id="UP000635606">
    <property type="component" value="Unassembled WGS sequence"/>
</dbReference>
<keyword evidence="2" id="KW-1185">Reference proteome</keyword>
<gene>
    <name evidence="1" type="ORF">Voc01_031690</name>
</gene>
<reference evidence="1" key="1">
    <citation type="submission" date="2021-01" db="EMBL/GenBank/DDBJ databases">
        <title>Whole genome shotgun sequence of Virgisporangium ochraceum NBRC 16418.</title>
        <authorList>
            <person name="Komaki H."/>
            <person name="Tamura T."/>
        </authorList>
    </citation>
    <scope>NUCLEOTIDE SEQUENCE</scope>
    <source>
        <strain evidence="1">NBRC 16418</strain>
    </source>
</reference>
<accession>A0A8J3ZQD0</accession>
<dbReference type="RefSeq" id="WP_203928200.1">
    <property type="nucleotide sequence ID" value="NZ_BOPH01000038.1"/>
</dbReference>
<name>A0A8J3ZQD0_9ACTN</name>
<organism evidence="1 2">
    <name type="scientific">Virgisporangium ochraceum</name>
    <dbReference type="NCBI Taxonomy" id="65505"/>
    <lineage>
        <taxon>Bacteria</taxon>
        <taxon>Bacillati</taxon>
        <taxon>Actinomycetota</taxon>
        <taxon>Actinomycetes</taxon>
        <taxon>Micromonosporales</taxon>
        <taxon>Micromonosporaceae</taxon>
        <taxon>Virgisporangium</taxon>
    </lineage>
</organism>
<comment type="caution">
    <text evidence="1">The sequence shown here is derived from an EMBL/GenBank/DDBJ whole genome shotgun (WGS) entry which is preliminary data.</text>
</comment>
<dbReference type="EMBL" id="BOPH01000038">
    <property type="protein sequence ID" value="GIJ68252.1"/>
    <property type="molecule type" value="Genomic_DNA"/>
</dbReference>